<proteinExistence type="predicted"/>
<feature type="chain" id="PRO_5032467253" description="Immunoglobulin subtype domain-containing protein" evidence="1">
    <location>
        <begin position="19"/>
        <end position="239"/>
    </location>
</feature>
<keyword evidence="3" id="KW-1185">Reference proteome</keyword>
<evidence type="ECO:0008006" key="4">
    <source>
        <dbReference type="Google" id="ProtNLM"/>
    </source>
</evidence>
<evidence type="ECO:0000313" key="2">
    <source>
        <dbReference type="EMBL" id="VDI11456.1"/>
    </source>
</evidence>
<comment type="caution">
    <text evidence="2">The sequence shown here is derived from an EMBL/GenBank/DDBJ whole genome shotgun (WGS) entry which is preliminary data.</text>
</comment>
<evidence type="ECO:0000313" key="3">
    <source>
        <dbReference type="Proteomes" id="UP000596742"/>
    </source>
</evidence>
<organism evidence="2 3">
    <name type="scientific">Mytilus galloprovincialis</name>
    <name type="common">Mediterranean mussel</name>
    <dbReference type="NCBI Taxonomy" id="29158"/>
    <lineage>
        <taxon>Eukaryota</taxon>
        <taxon>Metazoa</taxon>
        <taxon>Spiralia</taxon>
        <taxon>Lophotrochozoa</taxon>
        <taxon>Mollusca</taxon>
        <taxon>Bivalvia</taxon>
        <taxon>Autobranchia</taxon>
        <taxon>Pteriomorphia</taxon>
        <taxon>Mytilida</taxon>
        <taxon>Mytiloidea</taxon>
        <taxon>Mytilidae</taxon>
        <taxon>Mytilinae</taxon>
        <taxon>Mytilus</taxon>
    </lineage>
</organism>
<gene>
    <name evidence="2" type="ORF">MGAL_10B077483</name>
</gene>
<reference evidence="2" key="1">
    <citation type="submission" date="2018-11" db="EMBL/GenBank/DDBJ databases">
        <authorList>
            <person name="Alioto T."/>
            <person name="Alioto T."/>
        </authorList>
    </citation>
    <scope>NUCLEOTIDE SEQUENCE</scope>
</reference>
<dbReference type="Proteomes" id="UP000596742">
    <property type="component" value="Unassembled WGS sequence"/>
</dbReference>
<dbReference type="AlphaFoldDB" id="A0A8B6CXU0"/>
<dbReference type="EMBL" id="UYJE01002523">
    <property type="protein sequence ID" value="VDI11456.1"/>
    <property type="molecule type" value="Genomic_DNA"/>
</dbReference>
<name>A0A8B6CXU0_MYTGA</name>
<dbReference type="OrthoDB" id="10568294at2759"/>
<protein>
    <recommendedName>
        <fullName evidence="4">Immunoglobulin subtype domain-containing protein</fullName>
    </recommendedName>
</protein>
<sequence>MSLEFLIELLLIAGIVNGNYPCKTLELNGNNISLICRIKKQVEHVSFIDSQSWYLKKDKCTLNNTRKCETFQINADTIAHTYKNEVVLMINDYERKCVINDEWTCSEGNSTSKTAVSTSKGIFSDTNLTLSLLNSATLQRVTLICYSSRTPHGYHVEFLKNGKSVDSITFNMVSRKCTHISGECLPDKCSCNPFGNNFTRIFPFIAGNKTTTFSCIMKFVDNGTSSKILKISTVLFDKQ</sequence>
<feature type="signal peptide" evidence="1">
    <location>
        <begin position="1"/>
        <end position="18"/>
    </location>
</feature>
<keyword evidence="1" id="KW-0732">Signal</keyword>
<evidence type="ECO:0000256" key="1">
    <source>
        <dbReference type="SAM" id="SignalP"/>
    </source>
</evidence>
<accession>A0A8B6CXU0</accession>
<feature type="non-terminal residue" evidence="2">
    <location>
        <position position="239"/>
    </location>
</feature>